<dbReference type="SMART" id="SM00235">
    <property type="entry name" value="ZnMc"/>
    <property type="match status" value="1"/>
</dbReference>
<keyword evidence="6" id="KW-1185">Reference proteome</keyword>
<dbReference type="EMBL" id="JACOFX010000006">
    <property type="protein sequence ID" value="MBC3908678.1"/>
    <property type="molecule type" value="Genomic_DNA"/>
</dbReference>
<keyword evidence="3" id="KW-0677">Repeat</keyword>
<comment type="caution">
    <text evidence="5">The sequence shown here is derived from an EMBL/GenBank/DDBJ whole genome shotgun (WGS) entry which is preliminary data.</text>
</comment>
<evidence type="ECO:0000313" key="6">
    <source>
        <dbReference type="Proteomes" id="UP000646911"/>
    </source>
</evidence>
<dbReference type="InterPro" id="IPR013858">
    <property type="entry name" value="Peptidase_M10B_C"/>
</dbReference>
<evidence type="ECO:0000259" key="4">
    <source>
        <dbReference type="SMART" id="SM00235"/>
    </source>
</evidence>
<dbReference type="Pfam" id="PF08548">
    <property type="entry name" value="Peptidase_M10_C"/>
    <property type="match status" value="1"/>
</dbReference>
<evidence type="ECO:0000256" key="1">
    <source>
        <dbReference type="ARBA" id="ARBA00004613"/>
    </source>
</evidence>
<dbReference type="Gene3D" id="3.40.390.10">
    <property type="entry name" value="Collagenase (Catalytic Domain)"/>
    <property type="match status" value="1"/>
</dbReference>
<gene>
    <name evidence="5" type="ORF">H8L47_14025</name>
</gene>
<evidence type="ECO:0000313" key="5">
    <source>
        <dbReference type="EMBL" id="MBC3908678.1"/>
    </source>
</evidence>
<protein>
    <submittedName>
        <fullName evidence="5">DUF4214 domain-containing protein</fullName>
    </submittedName>
</protein>
<reference evidence="5 6" key="1">
    <citation type="submission" date="2020-08" db="EMBL/GenBank/DDBJ databases">
        <title>Novel species isolated from subtropical streams in China.</title>
        <authorList>
            <person name="Lu H."/>
        </authorList>
    </citation>
    <scope>NUCLEOTIDE SEQUENCE [LARGE SCALE GENOMIC DNA]</scope>
    <source>
        <strain evidence="5 6">NL8W</strain>
    </source>
</reference>
<evidence type="ECO:0000256" key="2">
    <source>
        <dbReference type="ARBA" id="ARBA00022525"/>
    </source>
</evidence>
<sequence>MQEKTVIAKPFSGDYRIDVLIDDINYRWNAGKALGTPVEISFSFIKSPASYASDSDKNGFKAFTVEQMAAARAIFAEISQVLNVTFKEVAEADIQSGIRLANNIQEKSAGYAKLPVPASDGSTFSAGSGDLFMSTTYMDASYQKGSDAYKILIHEIGHAIGLNHPGNYNAGEPPSAEAGNYLATSEDSSWISIMSYNPIAQNQQGEFFATYDMLALKYLYGSRPFHTGNDTYSYGDADGQTLKIINDTGGVDTIDVSKATLAATINLTPGSLNSVGRVAAGDAAINNLSIAFDATIENIIGTAFSDKFTGNASNNFFVGGSGDDFLDGAAGLDTAQYTGLRSTYSIAGNNTGFNVSKPNSQGVDTLNSLERLKFADVSVALDIDGTAGQAYRIYQAAFGRTPDLAGLGYWIKDMDNGSNLTTVAAGFMQSKEFQTLYGANPSVDTFLTTLYKNILGRIPDQAGYDYWKNELSANKISFAGTLASFTEGQENKLKVIGSIQHGFDYIEYLG</sequence>
<organism evidence="5 6">
    <name type="scientific">Undibacterium umbellatum</name>
    <dbReference type="NCBI Taxonomy" id="2762300"/>
    <lineage>
        <taxon>Bacteria</taxon>
        <taxon>Pseudomonadati</taxon>
        <taxon>Pseudomonadota</taxon>
        <taxon>Betaproteobacteria</taxon>
        <taxon>Burkholderiales</taxon>
        <taxon>Oxalobacteraceae</taxon>
        <taxon>Undibacterium</taxon>
    </lineage>
</organism>
<accession>A0ABR6ZAH1</accession>
<comment type="subcellular location">
    <subcellularLocation>
        <location evidence="1">Secreted</location>
    </subcellularLocation>
</comment>
<dbReference type="InterPro" id="IPR011049">
    <property type="entry name" value="Serralysin-like_metalloprot_C"/>
</dbReference>
<dbReference type="Pfam" id="PF13583">
    <property type="entry name" value="Reprolysin_4"/>
    <property type="match status" value="1"/>
</dbReference>
<dbReference type="InterPro" id="IPR024079">
    <property type="entry name" value="MetalloPept_cat_dom_sf"/>
</dbReference>
<dbReference type="Proteomes" id="UP000646911">
    <property type="component" value="Unassembled WGS sequence"/>
</dbReference>
<dbReference type="SUPFAM" id="SSF55486">
    <property type="entry name" value="Metalloproteases ('zincins'), catalytic domain"/>
    <property type="match status" value="1"/>
</dbReference>
<dbReference type="Gene3D" id="1.10.3130.20">
    <property type="entry name" value="Phycobilisome linker domain"/>
    <property type="match status" value="1"/>
</dbReference>
<dbReference type="InterPro" id="IPR034033">
    <property type="entry name" value="Serralysin-like"/>
</dbReference>
<dbReference type="Pfam" id="PF13946">
    <property type="entry name" value="DUF4214"/>
    <property type="match status" value="1"/>
</dbReference>
<dbReference type="CDD" id="cd04277">
    <property type="entry name" value="ZnMc_serralysin_like"/>
    <property type="match status" value="1"/>
</dbReference>
<dbReference type="InterPro" id="IPR025282">
    <property type="entry name" value="DUF4214"/>
</dbReference>
<dbReference type="Gene3D" id="2.150.10.10">
    <property type="entry name" value="Serralysin-like metalloprotease, C-terminal"/>
    <property type="match status" value="1"/>
</dbReference>
<dbReference type="RefSeq" id="WP_186954223.1">
    <property type="nucleotide sequence ID" value="NZ_JACOFX010000006.1"/>
</dbReference>
<feature type="domain" description="Peptidase metallopeptidase" evidence="4">
    <location>
        <begin position="38"/>
        <end position="222"/>
    </location>
</feature>
<keyword evidence="2" id="KW-0964">Secreted</keyword>
<dbReference type="InterPro" id="IPR038255">
    <property type="entry name" value="PBS_linker_sf"/>
</dbReference>
<proteinExistence type="predicted"/>
<dbReference type="InterPro" id="IPR006026">
    <property type="entry name" value="Peptidase_Metallo"/>
</dbReference>
<evidence type="ECO:0000256" key="3">
    <source>
        <dbReference type="ARBA" id="ARBA00022737"/>
    </source>
</evidence>
<name>A0ABR6ZAH1_9BURK</name>
<dbReference type="SUPFAM" id="SSF51120">
    <property type="entry name" value="beta-Roll"/>
    <property type="match status" value="1"/>
</dbReference>